<dbReference type="EC" id="3.4.19.12" evidence="3"/>
<evidence type="ECO:0000256" key="3">
    <source>
        <dbReference type="ARBA" id="ARBA00012759"/>
    </source>
</evidence>
<evidence type="ECO:0000256" key="5">
    <source>
        <dbReference type="ARBA" id="ARBA00022786"/>
    </source>
</evidence>
<keyword evidence="5" id="KW-0833">Ubl conjugation pathway</keyword>
<dbReference type="InterPro" id="IPR050185">
    <property type="entry name" value="Ub_carboxyl-term_hydrolase"/>
</dbReference>
<dbReference type="InterPro" id="IPR018200">
    <property type="entry name" value="USP_CS"/>
</dbReference>
<keyword evidence="4" id="KW-0645">Protease</keyword>
<comment type="catalytic activity">
    <reaction evidence="1">
        <text>Thiol-dependent hydrolysis of ester, thioester, amide, peptide and isopeptide bonds formed by the C-terminal Gly of ubiquitin (a 76-residue protein attached to proteins as an intracellular targeting signal).</text>
        <dbReference type="EC" id="3.4.19.12"/>
    </reaction>
</comment>
<dbReference type="EMBL" id="NBCO01000005">
    <property type="protein sequence ID" value="ORC91720.1"/>
    <property type="molecule type" value="Genomic_DNA"/>
</dbReference>
<dbReference type="InterPro" id="IPR001394">
    <property type="entry name" value="Peptidase_C19_UCH"/>
</dbReference>
<comment type="caution">
    <text evidence="9">The sequence shown here is derived from an EMBL/GenBank/DDBJ whole genome shotgun (WGS) entry which is preliminary data.</text>
</comment>
<feature type="domain" description="USP" evidence="8">
    <location>
        <begin position="230"/>
        <end position="557"/>
    </location>
</feature>
<evidence type="ECO:0000256" key="4">
    <source>
        <dbReference type="ARBA" id="ARBA00022670"/>
    </source>
</evidence>
<gene>
    <name evidence="9" type="ORF">TM35_000053160</name>
</gene>
<dbReference type="Gene3D" id="3.90.70.10">
    <property type="entry name" value="Cysteine proteinases"/>
    <property type="match status" value="1"/>
</dbReference>
<name>A0A1X0P5M1_9TRYP</name>
<dbReference type="GO" id="GO:0006508">
    <property type="term" value="P:proteolysis"/>
    <property type="evidence" value="ECO:0007669"/>
    <property type="project" value="UniProtKB-KW"/>
</dbReference>
<dbReference type="AlphaFoldDB" id="A0A1X0P5M1"/>
<dbReference type="GeneID" id="39982751"/>
<keyword evidence="7" id="KW-0788">Thiol protease</keyword>
<dbReference type="PANTHER" id="PTHR21646">
    <property type="entry name" value="UBIQUITIN CARBOXYL-TERMINAL HYDROLASE"/>
    <property type="match status" value="1"/>
</dbReference>
<dbReference type="PANTHER" id="PTHR21646:SF24">
    <property type="entry name" value="UBIQUITIN CARBOXYL-TERMINAL HYDROLASE"/>
    <property type="match status" value="1"/>
</dbReference>
<proteinExistence type="inferred from homology"/>
<evidence type="ECO:0000256" key="7">
    <source>
        <dbReference type="ARBA" id="ARBA00022807"/>
    </source>
</evidence>
<dbReference type="PROSITE" id="PS00973">
    <property type="entry name" value="USP_2"/>
    <property type="match status" value="1"/>
</dbReference>
<protein>
    <recommendedName>
        <fullName evidence="3">ubiquitinyl hydrolase 1</fullName>
        <ecNumber evidence="3">3.4.19.12</ecNumber>
    </recommendedName>
</protein>
<comment type="similarity">
    <text evidence="2">Belongs to the peptidase C19 family.</text>
</comment>
<dbReference type="OrthoDB" id="292964at2759"/>
<accession>A0A1X0P5M1</accession>
<dbReference type="CDD" id="cd02674">
    <property type="entry name" value="Peptidase_C19R"/>
    <property type="match status" value="1"/>
</dbReference>
<dbReference type="STRING" id="67003.A0A1X0P5M1"/>
<dbReference type="PROSITE" id="PS50235">
    <property type="entry name" value="USP_3"/>
    <property type="match status" value="1"/>
</dbReference>
<dbReference type="SUPFAM" id="SSF54001">
    <property type="entry name" value="Cysteine proteinases"/>
    <property type="match status" value="1"/>
</dbReference>
<evidence type="ECO:0000256" key="2">
    <source>
        <dbReference type="ARBA" id="ARBA00009085"/>
    </source>
</evidence>
<evidence type="ECO:0000256" key="1">
    <source>
        <dbReference type="ARBA" id="ARBA00000707"/>
    </source>
</evidence>
<evidence type="ECO:0000259" key="8">
    <source>
        <dbReference type="PROSITE" id="PS50235"/>
    </source>
</evidence>
<dbReference type="VEuPathDB" id="TriTrypDB:TM35_000053160"/>
<dbReference type="InterPro" id="IPR038765">
    <property type="entry name" value="Papain-like_cys_pep_sf"/>
</dbReference>
<dbReference type="GO" id="GO:0016579">
    <property type="term" value="P:protein deubiquitination"/>
    <property type="evidence" value="ECO:0007669"/>
    <property type="project" value="InterPro"/>
</dbReference>
<dbReference type="RefSeq" id="XP_028885786.1">
    <property type="nucleotide sequence ID" value="XM_029022971.1"/>
</dbReference>
<evidence type="ECO:0000256" key="6">
    <source>
        <dbReference type="ARBA" id="ARBA00022801"/>
    </source>
</evidence>
<reference evidence="9 10" key="1">
    <citation type="submission" date="2017-03" db="EMBL/GenBank/DDBJ databases">
        <title>An alternative strategy for trypanosome survival in the mammalian bloodstream revealed through genome and transcriptome analysis of the ubiquitous bovine parasite Trypanosoma (Megatrypanum) theileri.</title>
        <authorList>
            <person name="Kelly S."/>
            <person name="Ivens A."/>
            <person name="Mott A."/>
            <person name="O'Neill E."/>
            <person name="Emms D."/>
            <person name="Macleod O."/>
            <person name="Voorheis P."/>
            <person name="Matthews J."/>
            <person name="Matthews K."/>
            <person name="Carrington M."/>
        </authorList>
    </citation>
    <scope>NUCLEOTIDE SEQUENCE [LARGE SCALE GENOMIC DNA]</scope>
    <source>
        <strain evidence="9">Edinburgh</strain>
    </source>
</reference>
<dbReference type="Proteomes" id="UP000192257">
    <property type="component" value="Unassembled WGS sequence"/>
</dbReference>
<evidence type="ECO:0000313" key="10">
    <source>
        <dbReference type="Proteomes" id="UP000192257"/>
    </source>
</evidence>
<keyword evidence="10" id="KW-1185">Reference proteome</keyword>
<sequence length="559" mass="64343">MSIFELDWECPYSEFLKRIHNEALCLNIREARPEKHYEVCDKVYKEAVENQKKGRYDVAFYYFLRCIEIFERTELRKKLPASKSLLMKCVDAANNLRTNELLDFYNKQIQLVKEQQEERQKIIELQHLHDEDDNETEEQLHLKRQQNLLMSEKNVVDITKKKLNETHIPIPQPLLQQNNVEPYWKGPHSTVGLLPGNHIEPLRKIINPSPNAYGMWVFNTGGSRMSYTRRGMVNLGNTCYLNSVTQMLFATPLGAYFLGDEYTKFIVEDEKGRGRLVNSLSHVMRELNRVDTDIPVSTSHFKRAIGEVCETFMNFSQQDANEFLHVLLDGIHKNLNEKSHVKGNLPEIDTTKGSDLDIAKAYWSQYTSQNKSVIVKMCIFQERNTLVCPLCHHVSRSFSPSLGIEVPIPSLSGEISIEDCLTAYCKEEVLDSDSLYNCPSCKKNVNASKQLLIYSLPKILFITIKRFRNFGDFSNKIMDSVAFQKQLDVSPFCCSDEKNTLYNLVGVVNHQGNIHGGHYTADSLGRDGCWCSFSDERVTEAQNPNFKLAYILCFVQANR</sequence>
<keyword evidence="6 9" id="KW-0378">Hydrolase</keyword>
<dbReference type="InterPro" id="IPR028889">
    <property type="entry name" value="USP"/>
</dbReference>
<dbReference type="Pfam" id="PF00443">
    <property type="entry name" value="UCH"/>
    <property type="match status" value="1"/>
</dbReference>
<organism evidence="9 10">
    <name type="scientific">Trypanosoma theileri</name>
    <dbReference type="NCBI Taxonomy" id="67003"/>
    <lineage>
        <taxon>Eukaryota</taxon>
        <taxon>Discoba</taxon>
        <taxon>Euglenozoa</taxon>
        <taxon>Kinetoplastea</taxon>
        <taxon>Metakinetoplastina</taxon>
        <taxon>Trypanosomatida</taxon>
        <taxon>Trypanosomatidae</taxon>
        <taxon>Trypanosoma</taxon>
    </lineage>
</organism>
<evidence type="ECO:0000313" key="9">
    <source>
        <dbReference type="EMBL" id="ORC91720.1"/>
    </source>
</evidence>
<dbReference type="GO" id="GO:0004843">
    <property type="term" value="F:cysteine-type deubiquitinase activity"/>
    <property type="evidence" value="ECO:0007669"/>
    <property type="project" value="UniProtKB-EC"/>
</dbReference>